<dbReference type="AlphaFoldDB" id="A0A6C0BLE3"/>
<reference evidence="3" key="1">
    <citation type="journal article" date="2020" name="Nature">
        <title>Giant virus diversity and host interactions through global metagenomics.</title>
        <authorList>
            <person name="Schulz F."/>
            <person name="Roux S."/>
            <person name="Paez-Espino D."/>
            <person name="Jungbluth S."/>
            <person name="Walsh D.A."/>
            <person name="Denef V.J."/>
            <person name="McMahon K.D."/>
            <person name="Konstantinidis K.T."/>
            <person name="Eloe-Fadrosh E.A."/>
            <person name="Kyrpides N.C."/>
            <person name="Woyke T."/>
        </authorList>
    </citation>
    <scope>NUCLEOTIDE SEQUENCE</scope>
    <source>
        <strain evidence="3">GVMAG-M-3300013285-6</strain>
    </source>
</reference>
<dbReference type="InterPro" id="IPR001509">
    <property type="entry name" value="Epimerase_deHydtase"/>
</dbReference>
<dbReference type="Pfam" id="PF01370">
    <property type="entry name" value="Epimerase"/>
    <property type="match status" value="1"/>
</dbReference>
<name>A0A6C0BLE3_9ZZZZ</name>
<dbReference type="Gene3D" id="3.40.50.720">
    <property type="entry name" value="NAD(P)-binding Rossmann-like Domain"/>
    <property type="match status" value="1"/>
</dbReference>
<accession>A0A6C0BLE3</accession>
<protein>
    <recommendedName>
        <fullName evidence="2">NAD-dependent epimerase/dehydratase domain-containing protein</fullName>
    </recommendedName>
</protein>
<organism evidence="3">
    <name type="scientific">viral metagenome</name>
    <dbReference type="NCBI Taxonomy" id="1070528"/>
    <lineage>
        <taxon>unclassified sequences</taxon>
        <taxon>metagenomes</taxon>
        <taxon>organismal metagenomes</taxon>
    </lineage>
</organism>
<evidence type="ECO:0000259" key="2">
    <source>
        <dbReference type="Pfam" id="PF01370"/>
    </source>
</evidence>
<sequence length="343" mass="38152">MHTPRKILITGGLGMIGSRLVKRLVDSGFGDSIYIVDNLWRGSFDNIRDVEGQVYFFKRDLAEPRQLDDLLEDYEIDTVIHLADIVAGIDYVCANEGMVFHKNLMINSNVIASVRRSPTVKAFVNVGTACSFPKALQNSLTSQLHEDQLYPADPETSYGWSKLMGCYETDLLGRETEKKTCSILFHNVYGSPSDYGTRSQVIPSLIRKAIEYPAEPFVVWGSGEQGRAFLHVEDAVDALVLGMRKGLGHGVIQVGPETCTSIREIAKKIVAVSGKQIEIQYDRTKPEGDRGRCADAAKAREVLGWSPRISLEEGLRELYEWIELDLINKNHSPSVYVGSISVP</sequence>
<evidence type="ECO:0000256" key="1">
    <source>
        <dbReference type="ARBA" id="ARBA00007637"/>
    </source>
</evidence>
<dbReference type="Gene3D" id="3.90.25.10">
    <property type="entry name" value="UDP-galactose 4-epimerase, domain 1"/>
    <property type="match status" value="1"/>
</dbReference>
<comment type="similarity">
    <text evidence="1">Belongs to the NAD(P)-dependent epimerase/dehydratase family.</text>
</comment>
<dbReference type="PANTHER" id="PTHR43000">
    <property type="entry name" value="DTDP-D-GLUCOSE 4,6-DEHYDRATASE-RELATED"/>
    <property type="match status" value="1"/>
</dbReference>
<dbReference type="SUPFAM" id="SSF51735">
    <property type="entry name" value="NAD(P)-binding Rossmann-fold domains"/>
    <property type="match status" value="1"/>
</dbReference>
<dbReference type="InterPro" id="IPR036291">
    <property type="entry name" value="NAD(P)-bd_dom_sf"/>
</dbReference>
<evidence type="ECO:0000313" key="3">
    <source>
        <dbReference type="EMBL" id="QHS92113.1"/>
    </source>
</evidence>
<dbReference type="EMBL" id="MN739169">
    <property type="protein sequence ID" value="QHS92113.1"/>
    <property type="molecule type" value="Genomic_DNA"/>
</dbReference>
<feature type="domain" description="NAD-dependent epimerase/dehydratase" evidence="2">
    <location>
        <begin position="7"/>
        <end position="255"/>
    </location>
</feature>
<proteinExistence type="inferred from homology"/>